<proteinExistence type="predicted"/>
<reference evidence="1 2" key="1">
    <citation type="submission" date="2019-04" db="EMBL/GenBank/DDBJ databases">
        <title>Draft genome sequence of Gemmobacter aestuarii sp. nov.</title>
        <authorList>
            <person name="Hameed A."/>
            <person name="Lin S.-Y."/>
            <person name="Shahina M."/>
            <person name="Lai W.-A."/>
            <person name="Young C.-C."/>
        </authorList>
    </citation>
    <scope>NUCLEOTIDE SEQUENCE [LARGE SCALE GENOMIC DNA]</scope>
    <source>
        <strain evidence="1 2">CC-PW-75</strain>
    </source>
</reference>
<dbReference type="Proteomes" id="UP000309450">
    <property type="component" value="Unassembled WGS sequence"/>
</dbReference>
<accession>A0A4S3MPQ7</accession>
<evidence type="ECO:0000313" key="1">
    <source>
        <dbReference type="EMBL" id="THD84389.1"/>
    </source>
</evidence>
<organism evidence="1 2">
    <name type="scientific">Aliigemmobacter aestuarii</name>
    <dbReference type="NCBI Taxonomy" id="1445661"/>
    <lineage>
        <taxon>Bacteria</taxon>
        <taxon>Pseudomonadati</taxon>
        <taxon>Pseudomonadota</taxon>
        <taxon>Alphaproteobacteria</taxon>
        <taxon>Rhodobacterales</taxon>
        <taxon>Paracoccaceae</taxon>
        <taxon>Aliigemmobacter</taxon>
    </lineage>
</organism>
<evidence type="ECO:0000313" key="2">
    <source>
        <dbReference type="Proteomes" id="UP000309450"/>
    </source>
</evidence>
<protein>
    <submittedName>
        <fullName evidence="1">Uncharacterized protein</fullName>
    </submittedName>
</protein>
<gene>
    <name evidence="1" type="ORF">E7811_01140</name>
</gene>
<name>A0A4S3MPQ7_9RHOB</name>
<comment type="caution">
    <text evidence="1">The sequence shown here is derived from an EMBL/GenBank/DDBJ whole genome shotgun (WGS) entry which is preliminary data.</text>
</comment>
<dbReference type="EMBL" id="SSND01000001">
    <property type="protein sequence ID" value="THD84389.1"/>
    <property type="molecule type" value="Genomic_DNA"/>
</dbReference>
<sequence length="114" mass="12644">MRRLVWLLALFPLAAGAGGWERLDGPGIETALRSRAVQYPDGRVQDFLADGRTLMWTGQSAAGLWRVEAGQCCLLWPPETDWDCHVVDRSENGLDLRFTGPSGAVRIGRYTDLN</sequence>
<dbReference type="RefSeq" id="WP_136392770.1">
    <property type="nucleotide sequence ID" value="NZ_SSND01000001.1"/>
</dbReference>
<keyword evidence="2" id="KW-1185">Reference proteome</keyword>
<dbReference type="OrthoDB" id="7360198at2"/>
<dbReference type="AlphaFoldDB" id="A0A4S3MPQ7"/>